<dbReference type="InterPro" id="IPR041232">
    <property type="entry name" value="NPL"/>
</dbReference>
<dbReference type="EC" id="5.2.1.8" evidence="3 6"/>
<feature type="compositionally biased region" description="Basic and acidic residues" evidence="7">
    <location>
        <begin position="302"/>
        <end position="328"/>
    </location>
</feature>
<feature type="domain" description="PPIase FKBP-type" evidence="8">
    <location>
        <begin position="433"/>
        <end position="521"/>
    </location>
</feature>
<dbReference type="VEuPathDB" id="FungiDB:SeMB42_g04056"/>
<reference evidence="11 12" key="1">
    <citation type="journal article" date="2019" name="Sci. Rep.">
        <title>Comparative genomics of chytrid fungi reveal insights into the obligate biotrophic and pathogenic lifestyle of Synchytrium endobioticum.</title>
        <authorList>
            <person name="van de Vossenberg B.T.L.H."/>
            <person name="Warris S."/>
            <person name="Nguyen H.D.T."/>
            <person name="van Gent-Pelzer M.P.E."/>
            <person name="Joly D.L."/>
            <person name="van de Geest H.C."/>
            <person name="Bonants P.J.M."/>
            <person name="Smith D.S."/>
            <person name="Levesque C.A."/>
            <person name="van der Lee T.A.J."/>
        </authorList>
    </citation>
    <scope>NUCLEOTIDE SEQUENCE [LARGE SCALE GENOMIC DNA]</scope>
    <source>
        <strain evidence="10 12">LEV6574</strain>
        <strain evidence="9 11">MB42</strain>
    </source>
</reference>
<dbReference type="PROSITE" id="PS50059">
    <property type="entry name" value="FKBP_PPIASE"/>
    <property type="match status" value="1"/>
</dbReference>
<evidence type="ECO:0000256" key="1">
    <source>
        <dbReference type="ARBA" id="ARBA00000971"/>
    </source>
</evidence>
<dbReference type="GO" id="GO:0005730">
    <property type="term" value="C:nucleolus"/>
    <property type="evidence" value="ECO:0007669"/>
    <property type="project" value="TreeGrafter"/>
</dbReference>
<feature type="compositionally biased region" description="Basic and acidic residues" evidence="7">
    <location>
        <begin position="342"/>
        <end position="358"/>
    </location>
</feature>
<dbReference type="EMBL" id="QEAM01000010">
    <property type="protein sequence ID" value="TPX50984.1"/>
    <property type="molecule type" value="Genomic_DNA"/>
</dbReference>
<keyword evidence="11" id="KW-1185">Reference proteome</keyword>
<accession>A0A507DHC2</accession>
<dbReference type="FunFam" id="3.10.50.40:FF:000006">
    <property type="entry name" value="Peptidyl-prolyl cis-trans isomerase"/>
    <property type="match status" value="1"/>
</dbReference>
<feature type="compositionally biased region" description="Polar residues" evidence="7">
    <location>
        <begin position="371"/>
        <end position="394"/>
    </location>
</feature>
<gene>
    <name evidence="10" type="ORF">SeLEV6574_g00587</name>
    <name evidence="9" type="ORF">SeMB42_g04056</name>
</gene>
<dbReference type="EMBL" id="QEAN01000156">
    <property type="protein sequence ID" value="TPX45330.1"/>
    <property type="molecule type" value="Genomic_DNA"/>
</dbReference>
<comment type="similarity">
    <text evidence="2">Belongs to the FKBP-type PPIase family. FKBP3/4 subfamily.</text>
</comment>
<evidence type="ECO:0000313" key="12">
    <source>
        <dbReference type="Proteomes" id="UP000320475"/>
    </source>
</evidence>
<dbReference type="AlphaFoldDB" id="A0A507DHC2"/>
<dbReference type="GO" id="GO:0000785">
    <property type="term" value="C:chromatin"/>
    <property type="evidence" value="ECO:0007669"/>
    <property type="project" value="TreeGrafter"/>
</dbReference>
<organism evidence="10 12">
    <name type="scientific">Synchytrium endobioticum</name>
    <dbReference type="NCBI Taxonomy" id="286115"/>
    <lineage>
        <taxon>Eukaryota</taxon>
        <taxon>Fungi</taxon>
        <taxon>Fungi incertae sedis</taxon>
        <taxon>Chytridiomycota</taxon>
        <taxon>Chytridiomycota incertae sedis</taxon>
        <taxon>Chytridiomycetes</taxon>
        <taxon>Synchytriales</taxon>
        <taxon>Synchytriaceae</taxon>
        <taxon>Synchytrium</taxon>
    </lineage>
</organism>
<dbReference type="InterPro" id="IPR023566">
    <property type="entry name" value="PPIase_Fpr3/Fpr4-like"/>
</dbReference>
<evidence type="ECO:0000313" key="10">
    <source>
        <dbReference type="EMBL" id="TPX50984.1"/>
    </source>
</evidence>
<evidence type="ECO:0000256" key="5">
    <source>
        <dbReference type="ARBA" id="ARBA00023235"/>
    </source>
</evidence>
<dbReference type="Pfam" id="PF00254">
    <property type="entry name" value="FKBP_C"/>
    <property type="match status" value="1"/>
</dbReference>
<dbReference type="Proteomes" id="UP000320475">
    <property type="component" value="Unassembled WGS sequence"/>
</dbReference>
<dbReference type="GO" id="GO:0003755">
    <property type="term" value="F:peptidyl-prolyl cis-trans isomerase activity"/>
    <property type="evidence" value="ECO:0007669"/>
    <property type="project" value="UniProtKB-KW"/>
</dbReference>
<protein>
    <recommendedName>
        <fullName evidence="3 6">peptidylprolyl isomerase</fullName>
        <ecNumber evidence="3 6">5.2.1.8</ecNumber>
    </recommendedName>
</protein>
<sequence length="521" mass="56599">MSGGFFGLVLQPGKTYEQINELPLRLTMASIGPDDKGETGTKKTYLKYRSDEQEFVVCCLIPDKNETQVLELLFEPGEPLTFLTTGDCTIHLVGHYLVEDYPSMGDSDEECDEDYSDDMRVDEEIDSDEAGDIDPKIFGDLKKGASRQALRLARKAAVGDDSEENDDDEAEDGEELDEMDEDDLLEGGSWMDEDDEDDDEEVNDLDLFRLAAGIKRKANGKVAAIPPAGKKAKIVEIIEEEPTDNMNTTPDDVATLSNTPSLVSSDAEPKKSDATTNSSSNSTTNNNKNKKKKQKKAAQAGNKDENKEQTIPKPESKEVGEAKSESNEGKAVPAANGTDSKNNNKEKHQKEANGEKKTPLSAKAVAKQMLKGQQANGASTPSEKANSDTSPTKSTEAKDQNNNANKQKLKKTLPSGLQFEDVCLGDGARAKNGKRVSVRYIGKLVSNGKVFDSNTKGEPFKFQLGKREVIRGWDIGIGGMNVGGTRKITIPPALAYGARGTPPDIPPNATLEFEVKLLDVK</sequence>
<evidence type="ECO:0000259" key="8">
    <source>
        <dbReference type="PROSITE" id="PS50059"/>
    </source>
</evidence>
<evidence type="ECO:0000256" key="2">
    <source>
        <dbReference type="ARBA" id="ARBA00007838"/>
    </source>
</evidence>
<comment type="caution">
    <text evidence="10">The sequence shown here is derived from an EMBL/GenBank/DDBJ whole genome shotgun (WGS) entry which is preliminary data.</text>
</comment>
<dbReference type="Gene3D" id="2.60.120.340">
    <property type="entry name" value="Nucleoplasmin core domain"/>
    <property type="match status" value="1"/>
</dbReference>
<evidence type="ECO:0000256" key="4">
    <source>
        <dbReference type="ARBA" id="ARBA00023110"/>
    </source>
</evidence>
<evidence type="ECO:0000256" key="7">
    <source>
        <dbReference type="SAM" id="MobiDB-lite"/>
    </source>
</evidence>
<feature type="compositionally biased region" description="Low complexity" evidence="7">
    <location>
        <begin position="220"/>
        <end position="229"/>
    </location>
</feature>
<dbReference type="OrthoDB" id="1902587at2759"/>
<feature type="compositionally biased region" description="Low complexity" evidence="7">
    <location>
        <begin position="274"/>
        <end position="287"/>
    </location>
</feature>
<name>A0A507DHC2_9FUNG</name>
<dbReference type="InterPro" id="IPR001179">
    <property type="entry name" value="PPIase_FKBP_dom"/>
</dbReference>
<proteinExistence type="inferred from homology"/>
<dbReference type="PANTHER" id="PTHR43811:SF19">
    <property type="entry name" value="39 KDA FK506-BINDING NUCLEAR PROTEIN"/>
    <property type="match status" value="1"/>
</dbReference>
<dbReference type="STRING" id="286115.A0A507DHC2"/>
<dbReference type="PANTHER" id="PTHR43811">
    <property type="entry name" value="FKBP-TYPE PEPTIDYL-PROLYL CIS-TRANS ISOMERASE FKPA"/>
    <property type="match status" value="1"/>
</dbReference>
<feature type="compositionally biased region" description="Acidic residues" evidence="7">
    <location>
        <begin position="160"/>
        <end position="202"/>
    </location>
</feature>
<keyword evidence="4 6" id="KW-0697">Rotamase</keyword>
<evidence type="ECO:0000256" key="3">
    <source>
        <dbReference type="ARBA" id="ARBA00013194"/>
    </source>
</evidence>
<evidence type="ECO:0000256" key="6">
    <source>
        <dbReference type="PROSITE-ProRule" id="PRU00277"/>
    </source>
</evidence>
<dbReference type="Gene3D" id="3.10.50.40">
    <property type="match status" value="1"/>
</dbReference>
<comment type="catalytic activity">
    <reaction evidence="1 6">
        <text>[protein]-peptidylproline (omega=180) = [protein]-peptidylproline (omega=0)</text>
        <dbReference type="Rhea" id="RHEA:16237"/>
        <dbReference type="Rhea" id="RHEA-COMP:10747"/>
        <dbReference type="Rhea" id="RHEA-COMP:10748"/>
        <dbReference type="ChEBI" id="CHEBI:83833"/>
        <dbReference type="ChEBI" id="CHEBI:83834"/>
        <dbReference type="EC" id="5.2.1.8"/>
    </reaction>
</comment>
<feature type="compositionally biased region" description="Polar residues" evidence="7">
    <location>
        <begin position="244"/>
        <end position="264"/>
    </location>
</feature>
<dbReference type="Proteomes" id="UP000317494">
    <property type="component" value="Unassembled WGS sequence"/>
</dbReference>
<feature type="region of interest" description="Disordered" evidence="7">
    <location>
        <begin position="154"/>
        <end position="202"/>
    </location>
</feature>
<evidence type="ECO:0000313" key="11">
    <source>
        <dbReference type="Proteomes" id="UP000317494"/>
    </source>
</evidence>
<dbReference type="PIRSF" id="PIRSF001473">
    <property type="entry name" value="FK506-bp_FPR3"/>
    <property type="match status" value="1"/>
</dbReference>
<feature type="region of interest" description="Disordered" evidence="7">
    <location>
        <begin position="216"/>
        <end position="412"/>
    </location>
</feature>
<dbReference type="Pfam" id="PF17800">
    <property type="entry name" value="NPL"/>
    <property type="match status" value="1"/>
</dbReference>
<dbReference type="SUPFAM" id="SSF54534">
    <property type="entry name" value="FKBP-like"/>
    <property type="match status" value="1"/>
</dbReference>
<keyword evidence="5 6" id="KW-0413">Isomerase</keyword>
<evidence type="ECO:0000313" key="9">
    <source>
        <dbReference type="EMBL" id="TPX45330.1"/>
    </source>
</evidence>
<dbReference type="InterPro" id="IPR046357">
    <property type="entry name" value="PPIase_dom_sf"/>
</dbReference>